<dbReference type="GO" id="GO:0016788">
    <property type="term" value="F:hydrolase activity, acting on ester bonds"/>
    <property type="evidence" value="ECO:0007669"/>
    <property type="project" value="UniProtKB-ARBA"/>
</dbReference>
<protein>
    <submittedName>
        <fullName evidence="2">Lysophospholipase L1-like esterase</fullName>
    </submittedName>
</protein>
<dbReference type="SUPFAM" id="SSF52266">
    <property type="entry name" value="SGNH hydrolase"/>
    <property type="match status" value="1"/>
</dbReference>
<gene>
    <name evidence="2" type="ORF">CLV88_10593</name>
</gene>
<dbReference type="InterPro" id="IPR013830">
    <property type="entry name" value="SGNH_hydro"/>
</dbReference>
<dbReference type="Gene3D" id="3.40.50.1110">
    <property type="entry name" value="SGNH hydrolase"/>
    <property type="match status" value="1"/>
</dbReference>
<dbReference type="EMBL" id="PYGJ01000005">
    <property type="protein sequence ID" value="PSL19671.1"/>
    <property type="molecule type" value="Genomic_DNA"/>
</dbReference>
<feature type="domain" description="SGNH hydrolase-type esterase" evidence="1">
    <location>
        <begin position="6"/>
        <end position="195"/>
    </location>
</feature>
<dbReference type="AlphaFoldDB" id="A0A2P8FD81"/>
<keyword evidence="3" id="KW-1185">Reference proteome</keyword>
<dbReference type="OrthoDB" id="164654at2"/>
<evidence type="ECO:0000313" key="3">
    <source>
        <dbReference type="Proteomes" id="UP000240418"/>
    </source>
</evidence>
<reference evidence="2 3" key="1">
    <citation type="submission" date="2018-03" db="EMBL/GenBank/DDBJ databases">
        <title>Genomic Encyclopedia of Archaeal and Bacterial Type Strains, Phase II (KMG-II): from individual species to whole genera.</title>
        <authorList>
            <person name="Goeker M."/>
        </authorList>
    </citation>
    <scope>NUCLEOTIDE SEQUENCE [LARGE SCALE GENOMIC DNA]</scope>
    <source>
        <strain evidence="2 3">DSM 100673</strain>
    </source>
</reference>
<dbReference type="InterPro" id="IPR036514">
    <property type="entry name" value="SGNH_hydro_sf"/>
</dbReference>
<dbReference type="RefSeq" id="WP_106608331.1">
    <property type="nucleotide sequence ID" value="NZ_PYGJ01000005.1"/>
</dbReference>
<dbReference type="CDD" id="cd01839">
    <property type="entry name" value="SGNH_arylesterase_like"/>
    <property type="match status" value="1"/>
</dbReference>
<dbReference type="Pfam" id="PF13472">
    <property type="entry name" value="Lipase_GDSL_2"/>
    <property type="match status" value="1"/>
</dbReference>
<organism evidence="2 3">
    <name type="scientific">Shimia abyssi</name>
    <dbReference type="NCBI Taxonomy" id="1662395"/>
    <lineage>
        <taxon>Bacteria</taxon>
        <taxon>Pseudomonadati</taxon>
        <taxon>Pseudomonadota</taxon>
        <taxon>Alphaproteobacteria</taxon>
        <taxon>Rhodobacterales</taxon>
        <taxon>Roseobacteraceae</taxon>
    </lineage>
</organism>
<evidence type="ECO:0000259" key="1">
    <source>
        <dbReference type="Pfam" id="PF13472"/>
    </source>
</evidence>
<name>A0A2P8FD81_9RHOB</name>
<proteinExistence type="predicted"/>
<dbReference type="Proteomes" id="UP000240418">
    <property type="component" value="Unassembled WGS sequence"/>
</dbReference>
<sequence length="213" mass="22560">MPDILCFGDSNTHGTCPMVPEFGGIERFGRDLRWPCVMARALGADWHLIEEGQPGRTTVLDDPIEGEHRNGRRVLPAIIESHGPIDVMIIMLGTNDQKARFGLTGRDIALGAGRLVEMALASGKVGRVLMVCPPPVLERGEANEVFAGAEARSAGLATKYAEVARALGVAFFDAGGVIESHPDEGVHFGGAAHRALGVAIAGKVHTMMQESAT</sequence>
<comment type="caution">
    <text evidence="2">The sequence shown here is derived from an EMBL/GenBank/DDBJ whole genome shotgun (WGS) entry which is preliminary data.</text>
</comment>
<evidence type="ECO:0000313" key="2">
    <source>
        <dbReference type="EMBL" id="PSL19671.1"/>
    </source>
</evidence>
<accession>A0A2P8FD81</accession>